<name>A0A928V7X1_9GAMM</name>
<dbReference type="EMBL" id="PRDL01000001">
    <property type="protein sequence ID" value="MBE8718760.1"/>
    <property type="molecule type" value="Genomic_DNA"/>
</dbReference>
<feature type="coiled-coil region" evidence="1">
    <location>
        <begin position="154"/>
        <end position="191"/>
    </location>
</feature>
<dbReference type="PANTHER" id="PTHR30386">
    <property type="entry name" value="MEMBRANE FUSION SUBUNIT OF EMRAB-TOLC MULTIDRUG EFFLUX PUMP"/>
    <property type="match status" value="1"/>
</dbReference>
<dbReference type="AlphaFoldDB" id="A0A928V7X1"/>
<evidence type="ECO:0000313" key="2">
    <source>
        <dbReference type="EMBL" id="MBE8718760.1"/>
    </source>
</evidence>
<evidence type="ECO:0000256" key="1">
    <source>
        <dbReference type="SAM" id="Coils"/>
    </source>
</evidence>
<proteinExistence type="predicted"/>
<comment type="caution">
    <text evidence="2">The sequence shown here is derived from an EMBL/GenBank/DDBJ whole genome shotgun (WGS) entry which is preliminary data.</text>
</comment>
<gene>
    <name evidence="2" type="ORF">C4F51_16410</name>
</gene>
<reference evidence="2" key="1">
    <citation type="submission" date="2018-07" db="EMBL/GenBank/DDBJ databases">
        <title>Genome assembly of strain Ka43.</title>
        <authorList>
            <person name="Kukolya J."/>
            <person name="Nagy I."/>
            <person name="Horvath B."/>
            <person name="Toth A."/>
        </authorList>
    </citation>
    <scope>NUCLEOTIDE SEQUENCE</scope>
    <source>
        <strain evidence="2">KB43</strain>
    </source>
</reference>
<dbReference type="Proteomes" id="UP000652567">
    <property type="component" value="Unassembled WGS sequence"/>
</dbReference>
<sequence length="383" mass="42624">MILIVVAFFYFGTYTRKSTAAGLLIPEQGVLRIASSGAGVISEIHTVEGMQVEAGDTIFVISNERASTSGATQHVISEHLAERASLLEKNIALIEERSSQQLRILENRKRAATEEKLRLQEEYILIKRRVELASANLIRHKDLASKNFVSKSQLQQAEAELLTLQGQQHTLRRAEAALTREKDDILLEQQQTQLRRLTEIFETNNSIALIKQEQAENDMRTEHVNTAPFKGTITGISVQHGQQVMTGSLLASLIPYSTELTAHVYVAPAQAGFIEPGQVALMRYAAYPYQKSGMAKGRVLHVAPSPYAIQELPPHIAGVLTGQGEELFYRVTIKPESQSLLVYGTPQPLRAGSILEVDIIQDRRRLYEWALEPIYSITGKSIN</sequence>
<dbReference type="PRINTS" id="PR01490">
    <property type="entry name" value="RTXTOXIND"/>
</dbReference>
<dbReference type="RefSeq" id="WP_193911585.1">
    <property type="nucleotide sequence ID" value="NZ_PRDL01000001.1"/>
</dbReference>
<keyword evidence="1" id="KW-0175">Coiled coil</keyword>
<dbReference type="PANTHER" id="PTHR30386:SF28">
    <property type="entry name" value="EXPORTED PROTEIN"/>
    <property type="match status" value="1"/>
</dbReference>
<organism evidence="2 3">
    <name type="scientific">Cellvibrio polysaccharolyticus</name>
    <dbReference type="NCBI Taxonomy" id="2082724"/>
    <lineage>
        <taxon>Bacteria</taxon>
        <taxon>Pseudomonadati</taxon>
        <taxon>Pseudomonadota</taxon>
        <taxon>Gammaproteobacteria</taxon>
        <taxon>Cellvibrionales</taxon>
        <taxon>Cellvibrionaceae</taxon>
        <taxon>Cellvibrio</taxon>
    </lineage>
</organism>
<keyword evidence="3" id="KW-1185">Reference proteome</keyword>
<accession>A0A928V7X1</accession>
<dbReference type="InterPro" id="IPR050739">
    <property type="entry name" value="MFP"/>
</dbReference>
<feature type="coiled-coil region" evidence="1">
    <location>
        <begin position="77"/>
        <end position="122"/>
    </location>
</feature>
<evidence type="ECO:0000313" key="3">
    <source>
        <dbReference type="Proteomes" id="UP000652567"/>
    </source>
</evidence>
<dbReference type="Gene3D" id="2.40.50.100">
    <property type="match status" value="1"/>
</dbReference>
<protein>
    <submittedName>
        <fullName evidence="2">HlyD family efflux transporter periplasmic adaptor subunit</fullName>
    </submittedName>
</protein>